<dbReference type="GO" id="GO:0005524">
    <property type="term" value="F:ATP binding"/>
    <property type="evidence" value="ECO:0007669"/>
    <property type="project" value="UniProtKB-UniRule"/>
</dbReference>
<dbReference type="Gene3D" id="3.40.850.10">
    <property type="entry name" value="Kinesin motor domain"/>
    <property type="match status" value="1"/>
</dbReference>
<dbReference type="InterPro" id="IPR027640">
    <property type="entry name" value="Kinesin-like_fam"/>
</dbReference>
<feature type="compositionally biased region" description="Polar residues" evidence="8">
    <location>
        <begin position="368"/>
        <end position="390"/>
    </location>
</feature>
<dbReference type="GO" id="GO:0008017">
    <property type="term" value="F:microtubule binding"/>
    <property type="evidence" value="ECO:0007669"/>
    <property type="project" value="InterPro"/>
</dbReference>
<feature type="region of interest" description="Disordered" evidence="8">
    <location>
        <begin position="356"/>
        <end position="449"/>
    </location>
</feature>
<evidence type="ECO:0000256" key="2">
    <source>
        <dbReference type="ARBA" id="ARBA00022490"/>
    </source>
</evidence>
<feature type="compositionally biased region" description="Polar residues" evidence="8">
    <location>
        <begin position="434"/>
        <end position="448"/>
    </location>
</feature>
<comment type="subcellular location">
    <subcellularLocation>
        <location evidence="1">Cytoplasm</location>
    </subcellularLocation>
</comment>
<dbReference type="PRINTS" id="PR00380">
    <property type="entry name" value="KINESINHEAVY"/>
</dbReference>
<dbReference type="InterPro" id="IPR027417">
    <property type="entry name" value="P-loop_NTPase"/>
</dbReference>
<dbReference type="InterPro" id="IPR010994">
    <property type="entry name" value="RuvA_2-like"/>
</dbReference>
<dbReference type="Gene3D" id="1.10.150.320">
    <property type="entry name" value="Photosystem II 12 kDa extrinsic protein"/>
    <property type="match status" value="1"/>
</dbReference>
<keyword evidence="6" id="KW-0505">Motor protein</keyword>
<comment type="caution">
    <text evidence="10">The sequence shown here is derived from an EMBL/GenBank/DDBJ whole genome shotgun (WGS) entry which is preliminary data.</text>
</comment>
<evidence type="ECO:0000256" key="6">
    <source>
        <dbReference type="PROSITE-ProRule" id="PRU00283"/>
    </source>
</evidence>
<dbReference type="STRING" id="1196081.A0A364KZ99"/>
<keyword evidence="11" id="KW-1185">Reference proteome</keyword>
<accession>A0A364KZ99</accession>
<feature type="binding site" evidence="6">
    <location>
        <begin position="106"/>
        <end position="113"/>
    </location>
    <ligand>
        <name>ATP</name>
        <dbReference type="ChEBI" id="CHEBI:30616"/>
    </ligand>
</feature>
<evidence type="ECO:0000256" key="4">
    <source>
        <dbReference type="ARBA" id="ARBA00022840"/>
    </source>
</evidence>
<evidence type="ECO:0000259" key="9">
    <source>
        <dbReference type="PROSITE" id="PS50067"/>
    </source>
</evidence>
<keyword evidence="3 6" id="KW-0547">Nucleotide-binding</keyword>
<dbReference type="CDD" id="cd00106">
    <property type="entry name" value="KISc"/>
    <property type="match status" value="1"/>
</dbReference>
<organism evidence="10 11">
    <name type="scientific">Talaromyces amestolkiae</name>
    <dbReference type="NCBI Taxonomy" id="1196081"/>
    <lineage>
        <taxon>Eukaryota</taxon>
        <taxon>Fungi</taxon>
        <taxon>Dikarya</taxon>
        <taxon>Ascomycota</taxon>
        <taxon>Pezizomycotina</taxon>
        <taxon>Eurotiomycetes</taxon>
        <taxon>Eurotiomycetidae</taxon>
        <taxon>Eurotiales</taxon>
        <taxon>Trichocomaceae</taxon>
        <taxon>Talaromyces</taxon>
        <taxon>Talaromyces sect. Talaromyces</taxon>
    </lineage>
</organism>
<dbReference type="GO" id="GO:0005875">
    <property type="term" value="C:microtubule associated complex"/>
    <property type="evidence" value="ECO:0007669"/>
    <property type="project" value="TreeGrafter"/>
</dbReference>
<evidence type="ECO:0000256" key="1">
    <source>
        <dbReference type="ARBA" id="ARBA00004496"/>
    </source>
</evidence>
<feature type="domain" description="Kinesin motor" evidence="9">
    <location>
        <begin position="2"/>
        <end position="349"/>
    </location>
</feature>
<dbReference type="GeneID" id="63794108"/>
<keyword evidence="5 7" id="KW-0175">Coiled coil</keyword>
<dbReference type="PANTHER" id="PTHR47969">
    <property type="entry name" value="CHROMOSOME-ASSOCIATED KINESIN KIF4A-RELATED"/>
    <property type="match status" value="1"/>
</dbReference>
<dbReference type="OrthoDB" id="3176171at2759"/>
<dbReference type="GO" id="GO:0003777">
    <property type="term" value="F:microtubule motor activity"/>
    <property type="evidence" value="ECO:0007669"/>
    <property type="project" value="InterPro"/>
</dbReference>
<proteinExistence type="inferred from homology"/>
<evidence type="ECO:0000256" key="7">
    <source>
        <dbReference type="SAM" id="Coils"/>
    </source>
</evidence>
<dbReference type="EMBL" id="MIKG01000008">
    <property type="protein sequence ID" value="RAO68880.1"/>
    <property type="molecule type" value="Genomic_DNA"/>
</dbReference>
<dbReference type="RefSeq" id="XP_040733396.1">
    <property type="nucleotide sequence ID" value="XM_040877307.1"/>
</dbReference>
<sequence length="739" mass="82654">MSVRVVARVRPLWKTERELDVIVRPGNVSTDALKVKKDSPSAKAAVKERDTLIRIPNPKNEGEQYTFQFNAVYGGEATQQELFEAEVAPTVKHLFNGFDVTIFAYGVTGTGKTHTMRGGKSLQDRGVIPRLLSAIYRRSRKIERESEGASKVEVLMSYYEIYNDKVFDLFEPPEKRTLAGLPLRDNHGKTVVVGLTERPCPSLKDFESLYDQANTNRSTSATKLNAHSSRSHAILCVKLVVTNGDRTRVSIASAIDLAGSEDNRRTENGKERMVESASINKSLFVLAQCVEAISKKQSRIPYRESKMTRILSLGQNNGLTLMILNLAPIRSYHLDTISSLNFANRTKKIEVREVENEPMFKGPPRSTRLASAPSQRQPLRSLTASVNVNMPVNDEKKADDKKVDEKKPPKAFYVYSDKQPVKPHRTSLKRSSPLKENTPNVKRQSYSKLSKETDKISVSADTIAEMVEKKVEQMLAARALDDSHQHQAQLVQMNEQMQRRLEVLERRIEGTEDARAEGLSYLLMAKQHHGRKEYSSALRMYKLALPFFPRNQKLAVKIASLEEKLQPMAKPQPEPTVTLPGRGSMLSISRPTKMARTNSSRDFSDDEYQESDNEFAEDDNYTDSFTGLKRKRAAADTKSSSLFGVQNDLSKGVGDELLIQSPRTANLLSVINSRDVGQIKLLKGVGAKKAEAIVDCLCEMDTVHESRSGQAQVRSLAELSRLKGVGLKTVQNMRSGVLV</sequence>
<name>A0A364KZ99_TALAM</name>
<dbReference type="FunFam" id="3.40.850.10:FF:000072">
    <property type="entry name" value="Kinesin family protein"/>
    <property type="match status" value="1"/>
</dbReference>
<keyword evidence="4 6" id="KW-0067">ATP-binding</keyword>
<keyword evidence="2" id="KW-0963">Cytoplasm</keyword>
<dbReference type="PANTHER" id="PTHR47969:SF15">
    <property type="entry name" value="CHROMOSOME-ASSOCIATED KINESIN KIF4A-RELATED"/>
    <property type="match status" value="1"/>
</dbReference>
<feature type="compositionally biased region" description="Basic and acidic residues" evidence="8">
    <location>
        <begin position="393"/>
        <end position="408"/>
    </location>
</feature>
<dbReference type="GO" id="GO:0007018">
    <property type="term" value="P:microtubule-based movement"/>
    <property type="evidence" value="ECO:0007669"/>
    <property type="project" value="InterPro"/>
</dbReference>
<dbReference type="GO" id="GO:0051231">
    <property type="term" value="P:spindle elongation"/>
    <property type="evidence" value="ECO:0007669"/>
    <property type="project" value="TreeGrafter"/>
</dbReference>
<dbReference type="InterPro" id="IPR001752">
    <property type="entry name" value="Kinesin_motor_dom"/>
</dbReference>
<dbReference type="GO" id="GO:0005737">
    <property type="term" value="C:cytoplasm"/>
    <property type="evidence" value="ECO:0007669"/>
    <property type="project" value="UniProtKB-SubCell"/>
</dbReference>
<feature type="compositionally biased region" description="Acidic residues" evidence="8">
    <location>
        <begin position="604"/>
        <end position="613"/>
    </location>
</feature>
<protein>
    <recommendedName>
        <fullName evidence="9">Kinesin motor domain-containing protein</fullName>
    </recommendedName>
</protein>
<evidence type="ECO:0000313" key="10">
    <source>
        <dbReference type="EMBL" id="RAO68880.1"/>
    </source>
</evidence>
<feature type="region of interest" description="Disordered" evidence="8">
    <location>
        <begin position="567"/>
        <end position="613"/>
    </location>
</feature>
<evidence type="ECO:0000256" key="8">
    <source>
        <dbReference type="SAM" id="MobiDB-lite"/>
    </source>
</evidence>
<dbReference type="GO" id="GO:0007052">
    <property type="term" value="P:mitotic spindle organization"/>
    <property type="evidence" value="ECO:0007669"/>
    <property type="project" value="TreeGrafter"/>
</dbReference>
<gene>
    <name evidence="10" type="ORF">BHQ10_004892</name>
</gene>
<reference evidence="10 11" key="1">
    <citation type="journal article" date="2017" name="Biotechnol. Biofuels">
        <title>Differential beta-glucosidase expression as a function of carbon source availability in Talaromyces amestolkiae: a genomic and proteomic approach.</title>
        <authorList>
            <person name="de Eugenio L.I."/>
            <person name="Mendez-Liter J.A."/>
            <person name="Nieto-Dominguez M."/>
            <person name="Alonso L."/>
            <person name="Gil-Munoz J."/>
            <person name="Barriuso J."/>
            <person name="Prieto A."/>
            <person name="Martinez M.J."/>
        </authorList>
    </citation>
    <scope>NUCLEOTIDE SEQUENCE [LARGE SCALE GENOMIC DNA]</scope>
    <source>
        <strain evidence="10 11">CIB</strain>
    </source>
</reference>
<evidence type="ECO:0000313" key="11">
    <source>
        <dbReference type="Proteomes" id="UP000249363"/>
    </source>
</evidence>
<comment type="similarity">
    <text evidence="6">Belongs to the TRAFAC class myosin-kinesin ATPase superfamily. Kinesin family.</text>
</comment>
<dbReference type="PROSITE" id="PS50067">
    <property type="entry name" value="KINESIN_MOTOR_2"/>
    <property type="match status" value="1"/>
</dbReference>
<feature type="compositionally biased region" description="Polar residues" evidence="8">
    <location>
        <begin position="586"/>
        <end position="601"/>
    </location>
</feature>
<dbReference type="AlphaFoldDB" id="A0A364KZ99"/>
<evidence type="ECO:0000256" key="3">
    <source>
        <dbReference type="ARBA" id="ARBA00022741"/>
    </source>
</evidence>
<dbReference type="InterPro" id="IPR036961">
    <property type="entry name" value="Kinesin_motor_dom_sf"/>
</dbReference>
<dbReference type="SMART" id="SM00129">
    <property type="entry name" value="KISc"/>
    <property type="match status" value="1"/>
</dbReference>
<evidence type="ECO:0000256" key="5">
    <source>
        <dbReference type="ARBA" id="ARBA00023054"/>
    </source>
</evidence>
<dbReference type="SUPFAM" id="SSF47781">
    <property type="entry name" value="RuvA domain 2-like"/>
    <property type="match status" value="1"/>
</dbReference>
<feature type="coiled-coil region" evidence="7">
    <location>
        <begin position="487"/>
        <end position="514"/>
    </location>
</feature>
<dbReference type="Proteomes" id="UP000249363">
    <property type="component" value="Unassembled WGS sequence"/>
</dbReference>
<dbReference type="Pfam" id="PF00225">
    <property type="entry name" value="Kinesin"/>
    <property type="match status" value="1"/>
</dbReference>
<dbReference type="SUPFAM" id="SSF52540">
    <property type="entry name" value="P-loop containing nucleoside triphosphate hydrolases"/>
    <property type="match status" value="1"/>
</dbReference>